<reference evidence="6 7" key="1">
    <citation type="journal article" date="2020" name="Microb. Ecol.">
        <title>Ecogenomics of the Marine Benthic Filamentous Cyanobacterium Adonisia.</title>
        <authorList>
            <person name="Walter J.M."/>
            <person name="Coutinho F.H."/>
            <person name="Leomil L."/>
            <person name="Hargreaves P.I."/>
            <person name="Campeao M.E."/>
            <person name="Vieira V.V."/>
            <person name="Silva B.S."/>
            <person name="Fistarol G.O."/>
            <person name="Salomon P.S."/>
            <person name="Sawabe T."/>
            <person name="Mino S."/>
            <person name="Hosokawa M."/>
            <person name="Miyashita H."/>
            <person name="Maruyama F."/>
            <person name="van Verk M.C."/>
            <person name="Dutilh B.E."/>
            <person name="Thompson C.C."/>
            <person name="Thompson F.L."/>
        </authorList>
    </citation>
    <scope>NUCLEOTIDE SEQUENCE [LARGE SCALE GENOMIC DNA]</scope>
    <source>
        <strain evidence="6 7">CCMR0081</strain>
    </source>
</reference>
<keyword evidence="5" id="KW-0249">Electron transport</keyword>
<dbReference type="Pfam" id="PF00502">
    <property type="entry name" value="Phycobilisome"/>
    <property type="match status" value="1"/>
</dbReference>
<dbReference type="InterPro" id="IPR038719">
    <property type="entry name" value="Phycobilisome_asu/bsu_sf"/>
</dbReference>
<evidence type="ECO:0000313" key="7">
    <source>
        <dbReference type="Proteomes" id="UP000481033"/>
    </source>
</evidence>
<dbReference type="InterPro" id="IPR009050">
    <property type="entry name" value="Globin-like_sf"/>
</dbReference>
<feature type="binding site" description="covalent" evidence="4">
    <location>
        <position position="82"/>
    </location>
    <ligand>
        <name>(2R,3E)-phycocyanobilin</name>
        <dbReference type="ChEBI" id="CHEBI:85275"/>
        <label>2</label>
    </ligand>
</feature>
<dbReference type="InterPro" id="IPR012128">
    <property type="entry name" value="Phycobilisome_asu/bsu"/>
</dbReference>
<comment type="caution">
    <text evidence="6">The sequence shown here is derived from an EMBL/GenBank/DDBJ whole genome shotgun (WGS) entry which is preliminary data.</text>
</comment>
<dbReference type="GO" id="GO:0031676">
    <property type="term" value="C:plasma membrane-derived thylakoid membrane"/>
    <property type="evidence" value="ECO:0007669"/>
    <property type="project" value="UniProtKB-SubCell"/>
</dbReference>
<proteinExistence type="inferred from homology"/>
<dbReference type="RefSeq" id="WP_163667244.1">
    <property type="nucleotide sequence ID" value="NZ_QXHD01000004.1"/>
</dbReference>
<keyword evidence="5" id="KW-0042">Antenna complex</keyword>
<dbReference type="SUPFAM" id="SSF46458">
    <property type="entry name" value="Globin-like"/>
    <property type="match status" value="1"/>
</dbReference>
<keyword evidence="5" id="KW-0813">Transport</keyword>
<keyword evidence="2 5" id="KW-0157">Chromophore</keyword>
<keyword evidence="5" id="KW-0605">Phycobilisome</keyword>
<evidence type="ECO:0000256" key="4">
    <source>
        <dbReference type="PIRSR" id="PIRSR000081-1"/>
    </source>
</evidence>
<comment type="subcellular location">
    <subcellularLocation>
        <location evidence="5">Cellular thylakoid membrane</location>
        <topology evidence="5">Peripheral membrane protein</topology>
        <orientation evidence="5">Cytoplasmic side</orientation>
    </subcellularLocation>
</comment>
<evidence type="ECO:0000256" key="3">
    <source>
        <dbReference type="ARBA" id="ARBA00023307"/>
    </source>
</evidence>
<evidence type="ECO:0000256" key="5">
    <source>
        <dbReference type="RuleBase" id="RU004438"/>
    </source>
</evidence>
<dbReference type="PANTHER" id="PTHR34011:SF7">
    <property type="entry name" value="C-PHYCOCYANIN BETA SUBUNIT"/>
    <property type="match status" value="1"/>
</dbReference>
<dbReference type="GO" id="GO:0030089">
    <property type="term" value="C:phycobilisome"/>
    <property type="evidence" value="ECO:0007669"/>
    <property type="project" value="UniProtKB-KW"/>
</dbReference>
<evidence type="ECO:0000313" key="6">
    <source>
        <dbReference type="EMBL" id="NEZ59198.1"/>
    </source>
</evidence>
<organism evidence="6 7">
    <name type="scientific">Adonisia turfae CCMR0081</name>
    <dbReference type="NCBI Taxonomy" id="2292702"/>
    <lineage>
        <taxon>Bacteria</taxon>
        <taxon>Bacillati</taxon>
        <taxon>Cyanobacteriota</taxon>
        <taxon>Adonisia</taxon>
        <taxon>Adonisia turfae</taxon>
    </lineage>
</organism>
<accession>A0A6M0RSI8</accession>
<sequence>MLDAFSRAVASADAGGKFVGGGDLDALKSFVAEGNKRLDAVNAIASNASCIVTDAVAGIVCESPGLTAPGGGVYTNRKMAACLRDGEIVLRYITYAVLTGDASVLNDRCLNGLKETYSALGVPIGNTTRAVAIMKACAVAHVNDTNTEAQAGSKFRTMGATKGDCAALTAEVAGYFDAVGAAIS</sequence>
<evidence type="ECO:0000256" key="2">
    <source>
        <dbReference type="ARBA" id="ARBA00022991"/>
    </source>
</evidence>
<dbReference type="Gene3D" id="1.10.490.20">
    <property type="entry name" value="Phycocyanins"/>
    <property type="match status" value="1"/>
</dbReference>
<keyword evidence="5" id="KW-0793">Thylakoid</keyword>
<gene>
    <name evidence="6" type="ORF">DXZ20_26855</name>
</gene>
<keyword evidence="5" id="KW-0602">Photosynthesis</keyword>
<protein>
    <submittedName>
        <fullName evidence="6">Uncharacterized protein</fullName>
    </submittedName>
</protein>
<dbReference type="AlphaFoldDB" id="A0A6M0RSI8"/>
<dbReference type="EMBL" id="QXHD01000004">
    <property type="protein sequence ID" value="NEZ59198.1"/>
    <property type="molecule type" value="Genomic_DNA"/>
</dbReference>
<feature type="binding site" evidence="4">
    <location>
        <position position="35"/>
    </location>
    <ligand>
        <name>(2R,3E)-phycocyanobilin</name>
        <dbReference type="ChEBI" id="CHEBI:85275"/>
        <label>1</label>
    </ligand>
</feature>
<feature type="binding site" evidence="4">
    <location>
        <position position="77"/>
    </location>
    <ligand>
        <name>(2R,3E)-phycocyanobilin</name>
        <dbReference type="ChEBI" id="CHEBI:85275"/>
        <label>2</label>
    </ligand>
</feature>
<dbReference type="PANTHER" id="PTHR34011">
    <property type="entry name" value="PHYCOBILISOME 32.1 KDA LINKER POLYPEPTIDE, PHYCOCYANIN-ASSOCIATED, ROD 2-RELATED"/>
    <property type="match status" value="1"/>
</dbReference>
<dbReference type="GO" id="GO:0015979">
    <property type="term" value="P:photosynthesis"/>
    <property type="evidence" value="ECO:0007669"/>
    <property type="project" value="UniProtKB-KW"/>
</dbReference>
<comment type="similarity">
    <text evidence="1 5">Belongs to the phycobiliprotein family.</text>
</comment>
<dbReference type="Proteomes" id="UP000481033">
    <property type="component" value="Unassembled WGS sequence"/>
</dbReference>
<feature type="binding site" evidence="4">
    <location>
        <position position="39"/>
    </location>
    <ligand>
        <name>(2R,3E)-phycocyanobilin</name>
        <dbReference type="ChEBI" id="CHEBI:85275"/>
        <label>1</label>
    </ligand>
</feature>
<keyword evidence="7" id="KW-1185">Reference proteome</keyword>
<dbReference type="PIRSF" id="PIRSF000081">
    <property type="entry name" value="Phycocyanin"/>
    <property type="match status" value="1"/>
</dbReference>
<name>A0A6M0RSI8_9CYAN</name>
<keyword evidence="5" id="KW-0472">Membrane</keyword>
<evidence type="ECO:0000256" key="1">
    <source>
        <dbReference type="ARBA" id="ARBA00008182"/>
    </source>
</evidence>
<keyword evidence="3 5" id="KW-0089">Bile pigment</keyword>
<feature type="binding site" evidence="4">
    <location>
        <begin position="82"/>
        <end position="88"/>
    </location>
    <ligand>
        <name>(2R,3E)-phycocyanobilin</name>
        <dbReference type="ChEBI" id="CHEBI:85275"/>
        <label>2</label>
    </ligand>
</feature>